<evidence type="ECO:0000259" key="1">
    <source>
        <dbReference type="Pfam" id="PF20150"/>
    </source>
</evidence>
<protein>
    <recommendedName>
        <fullName evidence="1">2EXR domain-containing protein</fullName>
    </recommendedName>
</protein>
<evidence type="ECO:0000313" key="3">
    <source>
        <dbReference type="Proteomes" id="UP000693738"/>
    </source>
</evidence>
<dbReference type="EMBL" id="CAJSTJ010000119">
    <property type="protein sequence ID" value="CAG7557386.1"/>
    <property type="molecule type" value="Genomic_DNA"/>
</dbReference>
<reference evidence="2" key="1">
    <citation type="submission" date="2021-05" db="EMBL/GenBank/DDBJ databases">
        <authorList>
            <person name="Khan N."/>
        </authorList>
    </citation>
    <scope>NUCLEOTIDE SEQUENCE</scope>
</reference>
<evidence type="ECO:0000313" key="2">
    <source>
        <dbReference type="EMBL" id="CAG7557386.1"/>
    </source>
</evidence>
<dbReference type="AlphaFoldDB" id="A0A8J2IM97"/>
<dbReference type="InterPro" id="IPR045518">
    <property type="entry name" value="2EXR"/>
</dbReference>
<gene>
    <name evidence="2" type="ORF">FEQUK3_LOCUS3099</name>
</gene>
<dbReference type="Pfam" id="PF20150">
    <property type="entry name" value="2EXR"/>
    <property type="match status" value="1"/>
</dbReference>
<comment type="caution">
    <text evidence="2">The sequence shown here is derived from an EMBL/GenBank/DDBJ whole genome shotgun (WGS) entry which is preliminary data.</text>
</comment>
<dbReference type="Proteomes" id="UP000693738">
    <property type="component" value="Unassembled WGS sequence"/>
</dbReference>
<feature type="domain" description="2EXR" evidence="1">
    <location>
        <begin position="23"/>
        <end position="107"/>
    </location>
</feature>
<name>A0A8J2IM97_FUSEQ</name>
<organism evidence="2 3">
    <name type="scientific">Fusarium equiseti</name>
    <name type="common">Fusarium scirpi</name>
    <dbReference type="NCBI Taxonomy" id="61235"/>
    <lineage>
        <taxon>Eukaryota</taxon>
        <taxon>Fungi</taxon>
        <taxon>Dikarya</taxon>
        <taxon>Ascomycota</taxon>
        <taxon>Pezizomycotina</taxon>
        <taxon>Sordariomycetes</taxon>
        <taxon>Hypocreomycetidae</taxon>
        <taxon>Hypocreales</taxon>
        <taxon>Nectriaceae</taxon>
        <taxon>Fusarium</taxon>
        <taxon>Fusarium incarnatum-equiseti species complex</taxon>
    </lineage>
</organism>
<proteinExistence type="predicted"/>
<accession>A0A8J2IM97</accession>
<sequence length="114" mass="13462">MSSAQGTTPSAEVFTLPVENRTFPHFPELLYDIRYMIWLEALSYERHLSIKLMCPGDDTLSSRSYELELREIREQMTQPIMHPLLQTCSESRQIAKMVYRVQLSCKYCDEDIYF</sequence>